<dbReference type="PANTHER" id="PTHR44051:SF8">
    <property type="entry name" value="GLUTATHIONE S-TRANSFERASE GSTA"/>
    <property type="match status" value="1"/>
</dbReference>
<reference evidence="3 4" key="1">
    <citation type="journal article" date="2012" name="J. Bacteriol.">
        <title>Complete genome sequence of Pelagibacterium halotolerans B2T.</title>
        <authorList>
            <person name="Huo Y.Y."/>
            <person name="Cheng H."/>
            <person name="Han X.F."/>
            <person name="Jiang X.W."/>
            <person name="Sun C."/>
            <person name="Zhang X.Q."/>
            <person name="Zhu X.F."/>
            <person name="Liu Y.F."/>
            <person name="Li P.F."/>
            <person name="Ni P.X."/>
            <person name="Wu M."/>
        </authorList>
    </citation>
    <scope>NUCLEOTIDE SEQUENCE [LARGE SCALE GENOMIC DNA]</scope>
    <source>
        <strain evidence="4">DSM 22347 / JCM 15775 / CGMCC 1.7692 / B2</strain>
    </source>
</reference>
<gene>
    <name evidence="3" type="ordered locus">KKY_1225</name>
</gene>
<dbReference type="SUPFAM" id="SSF52833">
    <property type="entry name" value="Thioredoxin-like"/>
    <property type="match status" value="1"/>
</dbReference>
<dbReference type="AlphaFoldDB" id="G4R7B7"/>
<evidence type="ECO:0000313" key="3">
    <source>
        <dbReference type="EMBL" id="AEQ51253.1"/>
    </source>
</evidence>
<dbReference type="PANTHER" id="PTHR44051">
    <property type="entry name" value="GLUTATHIONE S-TRANSFERASE-RELATED"/>
    <property type="match status" value="1"/>
</dbReference>
<dbReference type="SUPFAM" id="SSF47616">
    <property type="entry name" value="GST C-terminal domain-like"/>
    <property type="match status" value="1"/>
</dbReference>
<dbReference type="STRING" id="1082931.KKY_1225"/>
<evidence type="ECO:0000259" key="1">
    <source>
        <dbReference type="PROSITE" id="PS50404"/>
    </source>
</evidence>
<feature type="domain" description="GST N-terminal" evidence="1">
    <location>
        <begin position="1"/>
        <end position="82"/>
    </location>
</feature>
<dbReference type="InterPro" id="IPR004045">
    <property type="entry name" value="Glutathione_S-Trfase_N"/>
</dbReference>
<sequence>MTELVLYAAPGTCARVPCIALEEAGADYEIRLVRFMSGEHRSDGFLKLNPKGKVPTLLVGGEPLTENIAIARFLAQRFPDAELLPVYGDPLSNARVLADLSFCASTLHPTVTRIRMPDFMVDGAAAAASVRERAIAAMKPFAAVVEERVASGRWWYGANWSIVDAYIYWVWFRITGAGFPGEEFPEWAGHASRMEKRPAVRRALAHEARLQAQLEKEGLAFRPS</sequence>
<organism evidence="3 4">
    <name type="scientific">Pelagibacterium halotolerans (strain DSM 22347 / JCM 15775 / CGMCC 1.7692 / B2)</name>
    <dbReference type="NCBI Taxonomy" id="1082931"/>
    <lineage>
        <taxon>Bacteria</taxon>
        <taxon>Pseudomonadati</taxon>
        <taxon>Pseudomonadota</taxon>
        <taxon>Alphaproteobacteria</taxon>
        <taxon>Hyphomicrobiales</taxon>
        <taxon>Devosiaceae</taxon>
        <taxon>Pelagibacterium</taxon>
    </lineage>
</organism>
<evidence type="ECO:0000259" key="2">
    <source>
        <dbReference type="PROSITE" id="PS50405"/>
    </source>
</evidence>
<feature type="domain" description="GST C-terminal" evidence="2">
    <location>
        <begin position="89"/>
        <end position="214"/>
    </location>
</feature>
<dbReference type="CDD" id="cd03057">
    <property type="entry name" value="GST_N_Beta"/>
    <property type="match status" value="1"/>
</dbReference>
<proteinExistence type="predicted"/>
<dbReference type="InterPro" id="IPR036282">
    <property type="entry name" value="Glutathione-S-Trfase_C_sf"/>
</dbReference>
<dbReference type="PROSITE" id="PS50404">
    <property type="entry name" value="GST_NTER"/>
    <property type="match status" value="1"/>
</dbReference>
<name>G4R7B7_PELHB</name>
<dbReference type="InterPro" id="IPR036249">
    <property type="entry name" value="Thioredoxin-like_sf"/>
</dbReference>
<dbReference type="InterPro" id="IPR040079">
    <property type="entry name" value="Glutathione_S-Trfase"/>
</dbReference>
<dbReference type="InterPro" id="IPR010987">
    <property type="entry name" value="Glutathione-S-Trfase_C-like"/>
</dbReference>
<dbReference type="KEGG" id="phl:KKY_1225"/>
<dbReference type="PROSITE" id="PS50405">
    <property type="entry name" value="GST_CTER"/>
    <property type="match status" value="1"/>
</dbReference>
<dbReference type="GO" id="GO:0016740">
    <property type="term" value="F:transferase activity"/>
    <property type="evidence" value="ECO:0007669"/>
    <property type="project" value="UniProtKB-KW"/>
</dbReference>
<dbReference type="Gene3D" id="1.20.1050.10">
    <property type="match status" value="1"/>
</dbReference>
<dbReference type="Proteomes" id="UP000008850">
    <property type="component" value="Chromosome"/>
</dbReference>
<dbReference type="SFLD" id="SFLDG00358">
    <property type="entry name" value="Main_(cytGST)"/>
    <property type="match status" value="1"/>
</dbReference>
<dbReference type="SFLD" id="SFLDS00019">
    <property type="entry name" value="Glutathione_Transferase_(cytos"/>
    <property type="match status" value="1"/>
</dbReference>
<keyword evidence="3" id="KW-0808">Transferase</keyword>
<protein>
    <submittedName>
        <fullName evidence="3">Glutathione S-transferase</fullName>
    </submittedName>
</protein>
<dbReference type="Pfam" id="PF02798">
    <property type="entry name" value="GST_N"/>
    <property type="match status" value="1"/>
</dbReference>
<dbReference type="HOGENOM" id="CLU_011226_6_1_5"/>
<accession>G4R7B7</accession>
<evidence type="ECO:0000313" key="4">
    <source>
        <dbReference type="Proteomes" id="UP000008850"/>
    </source>
</evidence>
<dbReference type="EMBL" id="CP003075">
    <property type="protein sequence ID" value="AEQ51253.1"/>
    <property type="molecule type" value="Genomic_DNA"/>
</dbReference>
<dbReference type="RefSeq" id="WP_014130402.1">
    <property type="nucleotide sequence ID" value="NC_016078.1"/>
</dbReference>
<dbReference type="eggNOG" id="COG0625">
    <property type="taxonomic scope" value="Bacteria"/>
</dbReference>
<dbReference type="Gene3D" id="3.40.30.10">
    <property type="entry name" value="Glutaredoxin"/>
    <property type="match status" value="1"/>
</dbReference>
<keyword evidence="4" id="KW-1185">Reference proteome</keyword>